<dbReference type="PANTHER" id="PTHR15493:SF9">
    <property type="entry name" value="GH14043P"/>
    <property type="match status" value="1"/>
</dbReference>
<feature type="compositionally biased region" description="Polar residues" evidence="1">
    <location>
        <begin position="623"/>
        <end position="642"/>
    </location>
</feature>
<feature type="compositionally biased region" description="Basic residues" evidence="1">
    <location>
        <begin position="736"/>
        <end position="746"/>
    </location>
</feature>
<dbReference type="PANTHER" id="PTHR15493">
    <property type="entry name" value="F-BOX ONLY PROTEIN 5 AND 43"/>
    <property type="match status" value="1"/>
</dbReference>
<evidence type="ECO:0008006" key="3">
    <source>
        <dbReference type="Google" id="ProtNLM"/>
    </source>
</evidence>
<feature type="compositionally biased region" description="Polar residues" evidence="1">
    <location>
        <begin position="1"/>
        <end position="10"/>
    </location>
</feature>
<dbReference type="AlphaFoldDB" id="A0A1Q3EW65"/>
<accession>A0A1Q3EW65</accession>
<feature type="region of interest" description="Disordered" evidence="1">
    <location>
        <begin position="398"/>
        <end position="436"/>
    </location>
</feature>
<evidence type="ECO:0000313" key="2">
    <source>
        <dbReference type="EMBL" id="JAV19550.1"/>
    </source>
</evidence>
<feature type="compositionally biased region" description="Basic residues" evidence="1">
    <location>
        <begin position="169"/>
        <end position="180"/>
    </location>
</feature>
<dbReference type="EMBL" id="GFDL01015495">
    <property type="protein sequence ID" value="JAV19550.1"/>
    <property type="molecule type" value="Transcribed_RNA"/>
</dbReference>
<protein>
    <recommendedName>
        <fullName evidence="3">F-box domain-containing protein</fullName>
    </recommendedName>
</protein>
<dbReference type="GO" id="GO:0005634">
    <property type="term" value="C:nucleus"/>
    <property type="evidence" value="ECO:0007669"/>
    <property type="project" value="TreeGrafter"/>
</dbReference>
<feature type="region of interest" description="Disordered" evidence="1">
    <location>
        <begin position="592"/>
        <end position="680"/>
    </location>
</feature>
<sequence length="815" mass="89383">MEESSQQLQHPSPVLRHNYSGASQQQHQHKLFKDHSADGSGHLADSGYNSYHSINASCSVARSVLATIEEDNETAADSSFEEPASASKEAVTGSILTPTTTASMELISNFHLTTPKENLVAQRRTLARKPTCQNLFALRTPEKSSGSSCVETPVRSGRKSAELGALTPRKTKNSAKRKNPSFREKLYSDGDVESRENDCKKLDQEDISPIFHNKRRRNSAIDDFIRSSTPKTAGFRSNFHVEAQENQQPAATRKPLGLRKFQSFSPSKMHSYRKRDTVLQEKSVLANRKAPLQRQNAIQQTTPRKPTLETSLELSFEPTPEVANPTPCAFGALLDAPILTQSSVDLRDDLNEEVSQLPTFDDCSSNLPPEQDSVLRDVSAAPRRYSIPSIPEQQLGSPILFSPNIPRTPKSARKLKRLNSSAKKDKPRSKPASPKHAPVIPGAYRCYFNGVERLNVLRRLHEYDKDALQIVLGYLADSDLVRVVAVSRGWRAIIESDRRQARRLRDYLTREGHSKENHDRSGSVCRDEIKLKVMGCEAAAGRKSDVAQPARQPFSLCNSLDWGNHSVMNTTVPKSPPVSPSRRKFHENQKIASHLKKSERLKPCPRCGKPSRVVAAHNGGGASSKTIVRSSSTKSTRLSATTHPAKLEKSYTLPDAVISPPPSPPSSSNSPGGSDAGDGSAERIRRNLFSTSSGGLLFPSRACSVDGGTPVVVSTTRAAAGTRRSSSDATPLDQKGRRRGQPRRRQSSVGEESQCDYAVCSGKGCGFTFCVKCLCEHHPDAVCKDLAPNSPSKEDAPVQYVACSKASRRSLRRLC</sequence>
<dbReference type="GO" id="GO:0007088">
    <property type="term" value="P:regulation of mitotic nuclear division"/>
    <property type="evidence" value="ECO:0007669"/>
    <property type="project" value="InterPro"/>
</dbReference>
<feature type="region of interest" description="Disordered" evidence="1">
    <location>
        <begin position="143"/>
        <end position="181"/>
    </location>
</feature>
<dbReference type="GO" id="GO:0045835">
    <property type="term" value="P:negative regulation of meiotic nuclear division"/>
    <property type="evidence" value="ECO:0007669"/>
    <property type="project" value="InterPro"/>
</dbReference>
<reference evidence="2" key="1">
    <citation type="submission" date="2017-01" db="EMBL/GenBank/DDBJ databases">
        <title>A deep insight into the sialotranscriptome of adult male and female Cluex tarsalis mosquitoes.</title>
        <authorList>
            <person name="Ribeiro J.M."/>
            <person name="Moreira F."/>
            <person name="Bernard K.A."/>
            <person name="Calvo E."/>
        </authorList>
    </citation>
    <scope>NUCLEOTIDE SEQUENCE</scope>
    <source>
        <strain evidence="2">Kern County</strain>
        <tissue evidence="2">Salivary glands</tissue>
    </source>
</reference>
<name>A0A1Q3EW65_CULTA</name>
<feature type="compositionally biased region" description="Polar residues" evidence="1">
    <location>
        <begin position="716"/>
        <end position="729"/>
    </location>
</feature>
<evidence type="ECO:0000256" key="1">
    <source>
        <dbReference type="SAM" id="MobiDB-lite"/>
    </source>
</evidence>
<proteinExistence type="predicted"/>
<feature type="region of interest" description="Disordered" evidence="1">
    <location>
        <begin position="1"/>
        <end position="43"/>
    </location>
</feature>
<organism evidence="2">
    <name type="scientific">Culex tarsalis</name>
    <name type="common">Encephalitis mosquito</name>
    <dbReference type="NCBI Taxonomy" id="7177"/>
    <lineage>
        <taxon>Eukaryota</taxon>
        <taxon>Metazoa</taxon>
        <taxon>Ecdysozoa</taxon>
        <taxon>Arthropoda</taxon>
        <taxon>Hexapoda</taxon>
        <taxon>Insecta</taxon>
        <taxon>Pterygota</taxon>
        <taxon>Neoptera</taxon>
        <taxon>Endopterygota</taxon>
        <taxon>Diptera</taxon>
        <taxon>Nematocera</taxon>
        <taxon>Culicoidea</taxon>
        <taxon>Culicidae</taxon>
        <taxon>Culicinae</taxon>
        <taxon>Culicini</taxon>
        <taxon>Culex</taxon>
        <taxon>Culex</taxon>
    </lineage>
</organism>
<dbReference type="Gene3D" id="2.20.25.20">
    <property type="match status" value="2"/>
</dbReference>
<feature type="compositionally biased region" description="Low complexity" evidence="1">
    <location>
        <begin position="666"/>
        <end position="679"/>
    </location>
</feature>
<feature type="region of interest" description="Disordered" evidence="1">
    <location>
        <begin position="716"/>
        <end position="748"/>
    </location>
</feature>
<dbReference type="InterPro" id="IPR047147">
    <property type="entry name" value="FBX5_43"/>
</dbReference>
<feature type="region of interest" description="Disordered" evidence="1">
    <location>
        <begin position="73"/>
        <end position="93"/>
    </location>
</feature>